<keyword evidence="11 12" id="KW-0472">Membrane</keyword>
<evidence type="ECO:0000256" key="6">
    <source>
        <dbReference type="ARBA" id="ARBA00022475"/>
    </source>
</evidence>
<dbReference type="InterPro" id="IPR003544">
    <property type="entry name" value="Cyt_c_biogenesis_CcmB"/>
</dbReference>
<keyword evidence="8 13" id="KW-0812">Transmembrane</keyword>
<dbReference type="Proteomes" id="UP000254794">
    <property type="component" value="Unassembled WGS sequence"/>
</dbReference>
<dbReference type="GO" id="GO:0015232">
    <property type="term" value="F:heme transmembrane transporter activity"/>
    <property type="evidence" value="ECO:0007669"/>
    <property type="project" value="InterPro"/>
</dbReference>
<keyword evidence="7 12" id="KW-0997">Cell inner membrane</keyword>
<evidence type="ECO:0000313" key="14">
    <source>
        <dbReference type="EMBL" id="STX50867.1"/>
    </source>
</evidence>
<dbReference type="PANTHER" id="PTHR30070">
    <property type="entry name" value="HEME EXPORTER PROTEIN B"/>
    <property type="match status" value="1"/>
</dbReference>
<dbReference type="InterPro" id="IPR026031">
    <property type="entry name" value="Cyt_c_CcmB_bac"/>
</dbReference>
<organism evidence="14 15">
    <name type="scientific">Legionella busanensis</name>
    <dbReference type="NCBI Taxonomy" id="190655"/>
    <lineage>
        <taxon>Bacteria</taxon>
        <taxon>Pseudomonadati</taxon>
        <taxon>Pseudomonadota</taxon>
        <taxon>Gammaproteobacteria</taxon>
        <taxon>Legionellales</taxon>
        <taxon>Legionellaceae</taxon>
        <taxon>Legionella</taxon>
    </lineage>
</organism>
<dbReference type="NCBIfam" id="TIGR01190">
    <property type="entry name" value="ccmB"/>
    <property type="match status" value="1"/>
</dbReference>
<evidence type="ECO:0000256" key="1">
    <source>
        <dbReference type="ARBA" id="ARBA00002442"/>
    </source>
</evidence>
<evidence type="ECO:0000256" key="2">
    <source>
        <dbReference type="ARBA" id="ARBA00004429"/>
    </source>
</evidence>
<sequence length="225" mass="25174">MLTPGQCFKRQFKRDLLLNMRQPRLLMNAILFFIMIVVFFPLTIPPNVDILKQVIPGIIWVAVLLSMLLASDRLFMQDYEEGVIEQWLTSGYSLTIIVSAKLVVHWLLTLLPLLLFCPFLTLFFRFSGLQLITLVSSLIVSTPAILTLCSLAAAFSIKLQQKGIMMALILLPLTLPIMIFGSSSLEMFEYSQITGNLAILLAISLLCSCFLPFAIAAIIRISLTS</sequence>
<comment type="similarity">
    <text evidence="3 12">Belongs to the CcmB/CycW/HelB family.</text>
</comment>
<keyword evidence="15" id="KW-1185">Reference proteome</keyword>
<accession>A0A378JIJ0</accession>
<feature type="transmembrane region" description="Helical" evidence="13">
    <location>
        <begin position="25"/>
        <end position="44"/>
    </location>
</feature>
<keyword evidence="5 12" id="KW-0813">Transport</keyword>
<keyword evidence="6 12" id="KW-1003">Cell membrane</keyword>
<protein>
    <recommendedName>
        <fullName evidence="4 12">Heme exporter protein B</fullName>
    </recommendedName>
</protein>
<evidence type="ECO:0000256" key="9">
    <source>
        <dbReference type="ARBA" id="ARBA00022748"/>
    </source>
</evidence>
<evidence type="ECO:0000256" key="10">
    <source>
        <dbReference type="ARBA" id="ARBA00022989"/>
    </source>
</evidence>
<evidence type="ECO:0000313" key="15">
    <source>
        <dbReference type="Proteomes" id="UP000254794"/>
    </source>
</evidence>
<dbReference type="PIRSF" id="PIRSF002764">
    <property type="entry name" value="CcmB"/>
    <property type="match status" value="1"/>
</dbReference>
<proteinExistence type="inferred from homology"/>
<dbReference type="EMBL" id="UGOD01000001">
    <property type="protein sequence ID" value="STX50867.1"/>
    <property type="molecule type" value="Genomic_DNA"/>
</dbReference>
<dbReference type="GO" id="GO:0017004">
    <property type="term" value="P:cytochrome complex assembly"/>
    <property type="evidence" value="ECO:0007669"/>
    <property type="project" value="UniProtKB-KW"/>
</dbReference>
<comment type="function">
    <text evidence="1 12">Required for the export of heme to the periplasm for the biogenesis of c-type cytochromes.</text>
</comment>
<dbReference type="PANTHER" id="PTHR30070:SF1">
    <property type="entry name" value="CYTOCHROME C BIOGENESIS B-RELATED"/>
    <property type="match status" value="1"/>
</dbReference>
<dbReference type="PRINTS" id="PR01414">
    <property type="entry name" value="CCMBBIOGNSIS"/>
</dbReference>
<dbReference type="OrthoDB" id="9799895at2"/>
<dbReference type="GO" id="GO:1903607">
    <property type="term" value="P:cytochrome c biosynthetic process"/>
    <property type="evidence" value="ECO:0007669"/>
    <property type="project" value="TreeGrafter"/>
</dbReference>
<gene>
    <name evidence="14" type="primary">ccmB</name>
    <name evidence="14" type="ORF">NCTC13316_00955</name>
</gene>
<keyword evidence="10 13" id="KW-1133">Transmembrane helix</keyword>
<evidence type="ECO:0000256" key="12">
    <source>
        <dbReference type="PIRNR" id="PIRNR002764"/>
    </source>
</evidence>
<keyword evidence="9 12" id="KW-0201">Cytochrome c-type biogenesis</keyword>
<evidence type="ECO:0000256" key="13">
    <source>
        <dbReference type="SAM" id="Phobius"/>
    </source>
</evidence>
<dbReference type="RefSeq" id="WP_115330543.1">
    <property type="nucleotide sequence ID" value="NZ_CAAAHP010000007.1"/>
</dbReference>
<evidence type="ECO:0000256" key="11">
    <source>
        <dbReference type="ARBA" id="ARBA00023136"/>
    </source>
</evidence>
<dbReference type="AlphaFoldDB" id="A0A378JIJ0"/>
<evidence type="ECO:0000256" key="4">
    <source>
        <dbReference type="ARBA" id="ARBA00016452"/>
    </source>
</evidence>
<feature type="transmembrane region" description="Helical" evidence="13">
    <location>
        <begin position="197"/>
        <end position="219"/>
    </location>
</feature>
<comment type="subcellular location">
    <subcellularLocation>
        <location evidence="2">Cell inner membrane</location>
        <topology evidence="2">Multi-pass membrane protein</topology>
    </subcellularLocation>
</comment>
<dbReference type="Pfam" id="PF03379">
    <property type="entry name" value="CcmB"/>
    <property type="match status" value="1"/>
</dbReference>
<evidence type="ECO:0000256" key="5">
    <source>
        <dbReference type="ARBA" id="ARBA00022448"/>
    </source>
</evidence>
<feature type="transmembrane region" description="Helical" evidence="13">
    <location>
        <begin position="132"/>
        <end position="157"/>
    </location>
</feature>
<dbReference type="GO" id="GO:0005886">
    <property type="term" value="C:plasma membrane"/>
    <property type="evidence" value="ECO:0007669"/>
    <property type="project" value="UniProtKB-SubCell"/>
</dbReference>
<evidence type="ECO:0000256" key="3">
    <source>
        <dbReference type="ARBA" id="ARBA00010544"/>
    </source>
</evidence>
<evidence type="ECO:0000256" key="8">
    <source>
        <dbReference type="ARBA" id="ARBA00022692"/>
    </source>
</evidence>
<feature type="transmembrane region" description="Helical" evidence="13">
    <location>
        <begin position="50"/>
        <end position="70"/>
    </location>
</feature>
<evidence type="ECO:0000256" key="7">
    <source>
        <dbReference type="ARBA" id="ARBA00022519"/>
    </source>
</evidence>
<feature type="transmembrane region" description="Helical" evidence="13">
    <location>
        <begin position="102"/>
        <end position="126"/>
    </location>
</feature>
<name>A0A378JIJ0_9GAMM</name>
<feature type="transmembrane region" description="Helical" evidence="13">
    <location>
        <begin position="164"/>
        <end position="185"/>
    </location>
</feature>
<reference evidence="14 15" key="1">
    <citation type="submission" date="2018-06" db="EMBL/GenBank/DDBJ databases">
        <authorList>
            <consortium name="Pathogen Informatics"/>
            <person name="Doyle S."/>
        </authorList>
    </citation>
    <scope>NUCLEOTIDE SEQUENCE [LARGE SCALE GENOMIC DNA]</scope>
    <source>
        <strain evidence="14 15">NCTC13316</strain>
    </source>
</reference>